<dbReference type="Pfam" id="PF07693">
    <property type="entry name" value="KAP_NTPase"/>
    <property type="match status" value="1"/>
</dbReference>
<sequence length="728" mass="80315">MGKKTSQSEHAITHRASDIDYDIPLKVDSALQRDKLSRKGYAEIAAAALRKVPSSAGLVVSIEGAWGSGKTSALAMIEALLLEDEELASPLIVHFNPWLVGDKDALLRHFLSRIASAVKLNDHSRDGKKVAKEIKAYAKVFDLVKLIPGAEPWASMIKSVVEAAGEATGAVSEYKTPDIEAYKLRVEEALRNFGRPIIVFIDDIDRLFPLEVFEMVRIIKAVGGLPRLGYVVAWDSVYVSGALEKLGVPQAASYLDKIVQVRMPLPSLSLVARRKLIEDALDGLDPEALRQRFRNQDDRLGSLYHSGLRDLLEQPRDVARVFNAVRMMEPLLRDEIVFADILGLAALSVKTPAVFDLLRKKPRLFVGPLPDDVTILKKPEEVIKEGAEERQMAFESSRAASAAKRVVHFLFPRVANADGSFSLGKGTYVEGNISHPAKLAIALQLSVTDGDVSIKAARQYLQDTNQRESVAAGLTSENCNEFIDLLGEVGESLRGEGIADLDELCVSIARLVEKPLFVSRAMSNRRVLRLRIEDMALRAVSLLARATDKERIPAISKLIAIDSVALSCAAEVVTRSYVPDRDRYSDGIGLLAKDKGKILRTFSENVMEAARLENLLKMNHAGFILWTMARVAPQECPALFSVLKASDPTLDQFALYYLGGSWDSTKGNSYSLPRDASLHEVYCPLVDFKSHATARLQDEFLQYPERAAWRSVVEGSRLYGIDGTEARH</sequence>
<dbReference type="InterPro" id="IPR011646">
    <property type="entry name" value="KAP_P-loop"/>
</dbReference>
<keyword evidence="3" id="KW-1185">Reference proteome</keyword>
<dbReference type="RefSeq" id="WP_243307229.1">
    <property type="nucleotide sequence ID" value="NZ_JALGBI010000001.1"/>
</dbReference>
<dbReference type="InterPro" id="IPR027417">
    <property type="entry name" value="P-loop_NTPase"/>
</dbReference>
<feature type="domain" description="KAP NTPase" evidence="1">
    <location>
        <begin position="39"/>
        <end position="331"/>
    </location>
</feature>
<gene>
    <name evidence="2" type="ORF">MMF98_15215</name>
</gene>
<comment type="caution">
    <text evidence="2">The sequence shown here is derived from an EMBL/GenBank/DDBJ whole genome shotgun (WGS) entry which is preliminary data.</text>
</comment>
<dbReference type="Proteomes" id="UP001139447">
    <property type="component" value="Unassembled WGS sequence"/>
</dbReference>
<evidence type="ECO:0000259" key="1">
    <source>
        <dbReference type="Pfam" id="PF07693"/>
    </source>
</evidence>
<reference evidence="2" key="1">
    <citation type="submission" date="2022-03" db="EMBL/GenBank/DDBJ databases">
        <authorList>
            <person name="Woo C.Y."/>
        </authorList>
    </citation>
    <scope>NUCLEOTIDE SEQUENCE</scope>
    <source>
        <strain evidence="2">CYS-02</strain>
    </source>
</reference>
<proteinExistence type="predicted"/>
<evidence type="ECO:0000313" key="3">
    <source>
        <dbReference type="Proteomes" id="UP001139447"/>
    </source>
</evidence>
<name>A0A9X1VYW9_9BURK</name>
<organism evidence="2 3">
    <name type="scientific">Variovorax terrae</name>
    <dbReference type="NCBI Taxonomy" id="2923278"/>
    <lineage>
        <taxon>Bacteria</taxon>
        <taxon>Pseudomonadati</taxon>
        <taxon>Pseudomonadota</taxon>
        <taxon>Betaproteobacteria</taxon>
        <taxon>Burkholderiales</taxon>
        <taxon>Comamonadaceae</taxon>
        <taxon>Variovorax</taxon>
    </lineage>
</organism>
<dbReference type="SUPFAM" id="SSF52540">
    <property type="entry name" value="P-loop containing nucleoside triphosphate hydrolases"/>
    <property type="match status" value="1"/>
</dbReference>
<evidence type="ECO:0000313" key="2">
    <source>
        <dbReference type="EMBL" id="MCJ0764567.1"/>
    </source>
</evidence>
<dbReference type="Gene3D" id="3.40.50.300">
    <property type="entry name" value="P-loop containing nucleotide triphosphate hydrolases"/>
    <property type="match status" value="1"/>
</dbReference>
<accession>A0A9X1VYW9</accession>
<dbReference type="EMBL" id="JALGBI010000001">
    <property type="protein sequence ID" value="MCJ0764567.1"/>
    <property type="molecule type" value="Genomic_DNA"/>
</dbReference>
<protein>
    <submittedName>
        <fullName evidence="2">KAP family NTPase</fullName>
    </submittedName>
</protein>
<dbReference type="AlphaFoldDB" id="A0A9X1VYW9"/>